<dbReference type="InterPro" id="IPR036390">
    <property type="entry name" value="WH_DNA-bd_sf"/>
</dbReference>
<sequence length="635" mass="72385">MKHIIIGTAGHIDHGKTTLIKALTGRETDTLQEEKNRGISINLGFTYFDLPSGRRAGIIDVPGHEKFIKNMLAGISSIDVVLLVIAADEGIMPQTREHFEILKLLNIKKGIVVLTKADLVETDWLDMIKEDIKEEFRDTFLEDAPIHAVSSKTEMGFEELIKDIDKLTEEVEAKDTEGHFRLPVDRSFSISGFGTVVTGTIISGKVSLGDTVEIYPGKVKAKVRGIRVHDVPSDVGEAGQRCAINLANIKVSEVQRGNVVAKEDIMEPSLIIDCKLYHIKTAEKSIVNRQRVRLYHGTEEIICRIVPLDKEEIKPGQWAYVQLRLEKPITAQRNDRYIIRSYSPMNTIAGGIIIEPNAKKSKKITAEYLEELKLKESGKSTNILENTVKNLSDTYPDTLAILKSLGKNMDKIEEELEVLETEGKLIRLGGKDNSIFIHQDFLKDKTKELKVLLENFHKKNPLKFGMSKEEAKNKIFTKKLKQKNYDEILNMLVEKKTVKVSEKFIALYDFNVTLNKEQERMKNFIINEYKKLKFTPPKYVDLAQVEKDKVGFKMVYELLLDEEILIKLNEDCTLLKEDYEEAKDKIRNCILENGSISAAIAKELLESNRKYTITILEHLDSIKFTKRVENDRVMY</sequence>
<dbReference type="Proteomes" id="UP001501047">
    <property type="component" value="Unassembled WGS sequence"/>
</dbReference>
<keyword evidence="12" id="KW-1185">Reference proteome</keyword>
<organism evidence="11 12">
    <name type="scientific">Clostridium subterminale</name>
    <dbReference type="NCBI Taxonomy" id="1550"/>
    <lineage>
        <taxon>Bacteria</taxon>
        <taxon>Bacillati</taxon>
        <taxon>Bacillota</taxon>
        <taxon>Clostridia</taxon>
        <taxon>Eubacteriales</taxon>
        <taxon>Clostridiaceae</taxon>
        <taxon>Clostridium</taxon>
    </lineage>
</organism>
<evidence type="ECO:0000256" key="5">
    <source>
        <dbReference type="ARBA" id="ARBA00022917"/>
    </source>
</evidence>
<dbReference type="InterPro" id="IPR057335">
    <property type="entry name" value="Beta-barrel_SelB"/>
</dbReference>
<dbReference type="SUPFAM" id="SSF50447">
    <property type="entry name" value="Translation proteins"/>
    <property type="match status" value="1"/>
</dbReference>
<dbReference type="Pfam" id="PF03144">
    <property type="entry name" value="GTP_EFTU_D2"/>
    <property type="match status" value="1"/>
</dbReference>
<accession>A0ABP3VSG5</accession>
<evidence type="ECO:0000256" key="4">
    <source>
        <dbReference type="ARBA" id="ARBA00022741"/>
    </source>
</evidence>
<dbReference type="Gene3D" id="3.40.50.300">
    <property type="entry name" value="P-loop containing nucleotide triphosphate hydrolases"/>
    <property type="match status" value="1"/>
</dbReference>
<dbReference type="SUPFAM" id="SSF50465">
    <property type="entry name" value="EF-Tu/eEF-1alpha/eIF2-gamma C-terminal domain"/>
    <property type="match status" value="1"/>
</dbReference>
<dbReference type="InterPro" id="IPR015190">
    <property type="entry name" value="Elong_fac_SelB-wing-hlx_typ-2"/>
</dbReference>
<name>A0ABP3VSG5_CLOSU</name>
<evidence type="ECO:0000259" key="10">
    <source>
        <dbReference type="PROSITE" id="PS51722"/>
    </source>
</evidence>
<keyword evidence="4" id="KW-0547">Nucleotide-binding</keyword>
<dbReference type="InterPro" id="IPR031157">
    <property type="entry name" value="G_TR_CS"/>
</dbReference>
<keyword evidence="11" id="KW-0251">Elongation factor</keyword>
<reference evidence="12" key="1">
    <citation type="journal article" date="2019" name="Int. J. Syst. Evol. Microbiol.">
        <title>The Global Catalogue of Microorganisms (GCM) 10K type strain sequencing project: providing services to taxonomists for standard genome sequencing and annotation.</title>
        <authorList>
            <consortium name="The Broad Institute Genomics Platform"/>
            <consortium name="The Broad Institute Genome Sequencing Center for Infectious Disease"/>
            <person name="Wu L."/>
            <person name="Ma J."/>
        </authorList>
    </citation>
    <scope>NUCLEOTIDE SEQUENCE [LARGE SCALE GENOMIC DNA]</scope>
    <source>
        <strain evidence="12">JCM 1417</strain>
    </source>
</reference>
<dbReference type="InterPro" id="IPR015191">
    <property type="entry name" value="SelB_WHD4"/>
</dbReference>
<dbReference type="Pfam" id="PF25461">
    <property type="entry name" value="Beta-barrel_SelB"/>
    <property type="match status" value="1"/>
</dbReference>
<feature type="domain" description="Tr-type G" evidence="10">
    <location>
        <begin position="1"/>
        <end position="172"/>
    </location>
</feature>
<keyword evidence="9" id="KW-0175">Coiled coil</keyword>
<dbReference type="InterPro" id="IPR005225">
    <property type="entry name" value="Small_GTP-bd"/>
</dbReference>
<dbReference type="Gene3D" id="1.10.10.10">
    <property type="entry name" value="Winged helix-like DNA-binding domain superfamily/Winged helix DNA-binding domain"/>
    <property type="match status" value="1"/>
</dbReference>
<feature type="coiled-coil region" evidence="9">
    <location>
        <begin position="565"/>
        <end position="592"/>
    </location>
</feature>
<comment type="caution">
    <text evidence="11">The sequence shown here is derived from an EMBL/GenBank/DDBJ whole genome shotgun (WGS) entry which is preliminary data.</text>
</comment>
<evidence type="ECO:0000256" key="9">
    <source>
        <dbReference type="SAM" id="Coils"/>
    </source>
</evidence>
<dbReference type="InterPro" id="IPR009001">
    <property type="entry name" value="Transl_elong_EF1A/Init_IF2_C"/>
</dbReference>
<dbReference type="NCBIfam" id="TIGR00475">
    <property type="entry name" value="selB"/>
    <property type="match status" value="1"/>
</dbReference>
<evidence type="ECO:0000256" key="2">
    <source>
        <dbReference type="ARBA" id="ARBA00015953"/>
    </source>
</evidence>
<dbReference type="PROSITE" id="PS51722">
    <property type="entry name" value="G_TR_2"/>
    <property type="match status" value="1"/>
</dbReference>
<dbReference type="InterPro" id="IPR000795">
    <property type="entry name" value="T_Tr_GTP-bd_dom"/>
</dbReference>
<evidence type="ECO:0000256" key="6">
    <source>
        <dbReference type="ARBA" id="ARBA00023134"/>
    </source>
</evidence>
<comment type="function">
    <text evidence="7">Translation factor necessary for the incorporation of selenocysteine into proteins. It probably replaces EF-Tu for the insertion of selenocysteine directed by the UGA codon. SelB binds GTP and GDP.</text>
</comment>
<dbReference type="InterPro" id="IPR036388">
    <property type="entry name" value="WH-like_DNA-bd_sf"/>
</dbReference>
<dbReference type="NCBIfam" id="TIGR00231">
    <property type="entry name" value="small_GTP"/>
    <property type="match status" value="1"/>
</dbReference>
<dbReference type="Gene3D" id="2.40.30.10">
    <property type="entry name" value="Translation factors"/>
    <property type="match status" value="2"/>
</dbReference>
<dbReference type="RefSeq" id="WP_343823909.1">
    <property type="nucleotide sequence ID" value="NZ_BAAACI010000001.1"/>
</dbReference>
<dbReference type="CDD" id="cd04171">
    <property type="entry name" value="SelB"/>
    <property type="match status" value="1"/>
</dbReference>
<dbReference type="InterPro" id="IPR009000">
    <property type="entry name" value="Transl_B-barrel_sf"/>
</dbReference>
<keyword evidence="6" id="KW-0342">GTP-binding</keyword>
<dbReference type="PRINTS" id="PR00315">
    <property type="entry name" value="ELONGATNFCT"/>
</dbReference>
<evidence type="ECO:0000313" key="11">
    <source>
        <dbReference type="EMBL" id="GAA0768231.1"/>
    </source>
</evidence>
<dbReference type="Pfam" id="PF00009">
    <property type="entry name" value="GTP_EFTU"/>
    <property type="match status" value="1"/>
</dbReference>
<proteinExistence type="predicted"/>
<evidence type="ECO:0000256" key="3">
    <source>
        <dbReference type="ARBA" id="ARBA00022490"/>
    </source>
</evidence>
<dbReference type="SUPFAM" id="SSF52540">
    <property type="entry name" value="P-loop containing nucleoside triphosphate hydrolases"/>
    <property type="match status" value="1"/>
</dbReference>
<gene>
    <name evidence="11" type="primary">selB</name>
    <name evidence="11" type="ORF">GCM10008908_08330</name>
</gene>
<dbReference type="PANTHER" id="PTHR43721:SF22">
    <property type="entry name" value="ELONGATION FACTOR TU, MITOCHONDRIAL"/>
    <property type="match status" value="1"/>
</dbReference>
<dbReference type="GO" id="GO:0003746">
    <property type="term" value="F:translation elongation factor activity"/>
    <property type="evidence" value="ECO:0007669"/>
    <property type="project" value="UniProtKB-KW"/>
</dbReference>
<comment type="subcellular location">
    <subcellularLocation>
        <location evidence="1">Cytoplasm</location>
    </subcellularLocation>
</comment>
<dbReference type="EMBL" id="BAAACI010000001">
    <property type="protein sequence ID" value="GAA0768231.1"/>
    <property type="molecule type" value="Genomic_DNA"/>
</dbReference>
<evidence type="ECO:0000313" key="12">
    <source>
        <dbReference type="Proteomes" id="UP001501047"/>
    </source>
</evidence>
<dbReference type="InterPro" id="IPR027417">
    <property type="entry name" value="P-loop_NTPase"/>
</dbReference>
<dbReference type="CDD" id="cd03696">
    <property type="entry name" value="SelB_II"/>
    <property type="match status" value="1"/>
</dbReference>
<dbReference type="PANTHER" id="PTHR43721">
    <property type="entry name" value="ELONGATION FACTOR TU-RELATED"/>
    <property type="match status" value="1"/>
</dbReference>
<dbReference type="InterPro" id="IPR004161">
    <property type="entry name" value="EFTu-like_2"/>
</dbReference>
<keyword evidence="3" id="KW-0963">Cytoplasm</keyword>
<evidence type="ECO:0000256" key="7">
    <source>
        <dbReference type="ARBA" id="ARBA00025526"/>
    </source>
</evidence>
<evidence type="ECO:0000256" key="8">
    <source>
        <dbReference type="ARBA" id="ARBA00031615"/>
    </source>
</evidence>
<dbReference type="PROSITE" id="PS00301">
    <property type="entry name" value="G_TR_1"/>
    <property type="match status" value="1"/>
</dbReference>
<protein>
    <recommendedName>
        <fullName evidence="2">Selenocysteine-specific elongation factor</fullName>
    </recommendedName>
    <alternativeName>
        <fullName evidence="8">SelB translation factor</fullName>
    </alternativeName>
</protein>
<dbReference type="Pfam" id="PF09107">
    <property type="entry name" value="WHD_3rd_SelB"/>
    <property type="match status" value="1"/>
</dbReference>
<dbReference type="CDD" id="cd15491">
    <property type="entry name" value="selB_III"/>
    <property type="match status" value="1"/>
</dbReference>
<dbReference type="Pfam" id="PF09106">
    <property type="entry name" value="WHD_2nd_SelB"/>
    <property type="match status" value="1"/>
</dbReference>
<keyword evidence="5" id="KW-0648">Protein biosynthesis</keyword>
<dbReference type="Gene3D" id="1.10.10.2770">
    <property type="match status" value="1"/>
</dbReference>
<dbReference type="InterPro" id="IPR004535">
    <property type="entry name" value="Transl_elong_SelB"/>
</dbReference>
<dbReference type="SUPFAM" id="SSF46785">
    <property type="entry name" value="Winged helix' DNA-binding domain"/>
    <property type="match status" value="2"/>
</dbReference>
<dbReference type="InterPro" id="IPR050055">
    <property type="entry name" value="EF-Tu_GTPase"/>
</dbReference>
<evidence type="ECO:0000256" key="1">
    <source>
        <dbReference type="ARBA" id="ARBA00004496"/>
    </source>
</evidence>